<proteinExistence type="predicted"/>
<evidence type="ECO:0000313" key="8">
    <source>
        <dbReference type="Proteomes" id="UP000516437"/>
    </source>
</evidence>
<dbReference type="InterPro" id="IPR058192">
    <property type="entry name" value="WHD_ROQ1-like"/>
</dbReference>
<evidence type="ECO:0000256" key="4">
    <source>
        <dbReference type="ARBA" id="ARBA00023027"/>
    </source>
</evidence>
<keyword evidence="8" id="KW-1185">Reference proteome</keyword>
<dbReference type="FunFam" id="3.40.50.10140:FF:000007">
    <property type="entry name" value="Disease resistance protein (TIR-NBS-LRR class)"/>
    <property type="match status" value="1"/>
</dbReference>
<dbReference type="InterPro" id="IPR035897">
    <property type="entry name" value="Toll_tir_struct_dom_sf"/>
</dbReference>
<dbReference type="EMBL" id="RXIC02000022">
    <property type="protein sequence ID" value="KAB1216445.1"/>
    <property type="molecule type" value="Genomic_DNA"/>
</dbReference>
<evidence type="ECO:0000256" key="3">
    <source>
        <dbReference type="ARBA" id="ARBA00022821"/>
    </source>
</evidence>
<dbReference type="OrthoDB" id="1357022at2759"/>
<keyword evidence="5" id="KW-1133">Transmembrane helix</keyword>
<dbReference type="InterPro" id="IPR027417">
    <property type="entry name" value="P-loop_NTPase"/>
</dbReference>
<evidence type="ECO:0000313" key="7">
    <source>
        <dbReference type="EMBL" id="KAB1216445.1"/>
    </source>
</evidence>
<keyword evidence="4" id="KW-0520">NAD</keyword>
<accession>A0A6A1VUR1</accession>
<dbReference type="Gene3D" id="3.40.50.10140">
    <property type="entry name" value="Toll/interleukin-1 receptor homology (TIR) domain"/>
    <property type="match status" value="1"/>
</dbReference>
<dbReference type="InterPro" id="IPR036390">
    <property type="entry name" value="WH_DNA-bd_sf"/>
</dbReference>
<keyword evidence="5" id="KW-0472">Membrane</keyword>
<dbReference type="SMART" id="SM00382">
    <property type="entry name" value="AAA"/>
    <property type="match status" value="1"/>
</dbReference>
<evidence type="ECO:0000256" key="2">
    <source>
        <dbReference type="ARBA" id="ARBA00022737"/>
    </source>
</evidence>
<dbReference type="PANTHER" id="PTHR11017:SF559">
    <property type="entry name" value="DISEASE RESISTANCE PROTEIN CHL1"/>
    <property type="match status" value="1"/>
</dbReference>
<dbReference type="Gene3D" id="3.40.50.300">
    <property type="entry name" value="P-loop containing nucleotide triphosphate hydrolases"/>
    <property type="match status" value="1"/>
</dbReference>
<dbReference type="InterPro" id="IPR000157">
    <property type="entry name" value="TIR_dom"/>
</dbReference>
<dbReference type="Proteomes" id="UP000516437">
    <property type="component" value="Chromosome 4"/>
</dbReference>
<name>A0A6A1VUR1_9ROSI</name>
<dbReference type="InterPro" id="IPR003593">
    <property type="entry name" value="AAA+_ATPase"/>
</dbReference>
<dbReference type="SMART" id="SM00255">
    <property type="entry name" value="TIR"/>
    <property type="match status" value="1"/>
</dbReference>
<keyword evidence="5" id="KW-0812">Transmembrane</keyword>
<dbReference type="PANTHER" id="PTHR11017">
    <property type="entry name" value="LEUCINE-RICH REPEAT-CONTAINING PROTEIN"/>
    <property type="match status" value="1"/>
</dbReference>
<keyword evidence="2" id="KW-0677">Repeat</keyword>
<dbReference type="InterPro" id="IPR002182">
    <property type="entry name" value="NB-ARC"/>
</dbReference>
<sequence length="662" mass="75874">MSMASTSNLQTARSSLSYSFSEYPWTYEVFLSFRGEDTRDNFTDHLHVALVNEGIETFKDSEELEIGEPISPDLLSAIEKSRTAIVILSKNYASSTWCLQELAKIVECRKERGMIIVPIFYHVDPRDVRNQKGTFANAFAEHDKNFKEDREKVKTWRDALREVASLSGCHLRNGSESRYIENIVGKICGKLSGTVSRIDEDDLVGMDSRVEEMNSRLDVELNDVRFIGICGMSGMGKTTLARVVFKRIRCQFQASSFLNNVRIEHDKNGLAALEQQLLVDMKLKGEKDKCYLSTGIKDTIKRPRYKKVLIVLDDVDRIIQLQTLVASHNWFGPGSRIIITTKDRQLLKNHGVQNVCIVEGLNYCDALQLFCQKAFQKPYCENELMDLCKDFVNYANGHPLALRVLGSSLLGKGRDVWKSAWDRLQEIPEKEIRDTLQISFDALTATEKSIFLDIACFFNGEDKDRVVDILEGCGCYPVIDIENLVDKSLISDLGSKLWMHELLQRVGWDIVRGQPPQKPGERSRLWLCDDALKVLKDNTGTPSVEGIMLNSRPHEEEHLKPEAFLMMTNLRLLKIYHVKLPLGLSYLPNDLRLLEWYEFPLTSMPRSFQPGNLVELIMPCSRFEQLSEGFRVRFLLMRVSFIFYLGLDSLIYHFLLLFCLRI</sequence>
<dbReference type="SUPFAM" id="SSF46785">
    <property type="entry name" value="Winged helix' DNA-binding domain"/>
    <property type="match status" value="1"/>
</dbReference>
<organism evidence="7 8">
    <name type="scientific">Morella rubra</name>
    <name type="common">Chinese bayberry</name>
    <dbReference type="NCBI Taxonomy" id="262757"/>
    <lineage>
        <taxon>Eukaryota</taxon>
        <taxon>Viridiplantae</taxon>
        <taxon>Streptophyta</taxon>
        <taxon>Embryophyta</taxon>
        <taxon>Tracheophyta</taxon>
        <taxon>Spermatophyta</taxon>
        <taxon>Magnoliopsida</taxon>
        <taxon>eudicotyledons</taxon>
        <taxon>Gunneridae</taxon>
        <taxon>Pentapetalae</taxon>
        <taxon>rosids</taxon>
        <taxon>fabids</taxon>
        <taxon>Fagales</taxon>
        <taxon>Myricaceae</taxon>
        <taxon>Morella</taxon>
    </lineage>
</organism>
<dbReference type="GO" id="GO:0007165">
    <property type="term" value="P:signal transduction"/>
    <property type="evidence" value="ECO:0007669"/>
    <property type="project" value="InterPro"/>
</dbReference>
<dbReference type="GO" id="GO:0006952">
    <property type="term" value="P:defense response"/>
    <property type="evidence" value="ECO:0007669"/>
    <property type="project" value="UniProtKB-KW"/>
</dbReference>
<keyword evidence="1" id="KW-0433">Leucine-rich repeat</keyword>
<dbReference type="GO" id="GO:0043531">
    <property type="term" value="F:ADP binding"/>
    <property type="evidence" value="ECO:0007669"/>
    <property type="project" value="InterPro"/>
</dbReference>
<dbReference type="SUPFAM" id="SSF52200">
    <property type="entry name" value="Toll/Interleukin receptor TIR domain"/>
    <property type="match status" value="1"/>
</dbReference>
<dbReference type="Pfam" id="PF01582">
    <property type="entry name" value="TIR"/>
    <property type="match status" value="1"/>
</dbReference>
<dbReference type="InterPro" id="IPR042197">
    <property type="entry name" value="Apaf_helical"/>
</dbReference>
<protein>
    <submittedName>
        <fullName evidence="7">TMV resistance protein N</fullName>
    </submittedName>
</protein>
<comment type="caution">
    <text evidence="7">The sequence shown here is derived from an EMBL/GenBank/DDBJ whole genome shotgun (WGS) entry which is preliminary data.</text>
</comment>
<keyword evidence="3" id="KW-0611">Plant defense</keyword>
<dbReference type="PRINTS" id="PR00364">
    <property type="entry name" value="DISEASERSIST"/>
</dbReference>
<dbReference type="Pfam" id="PF00931">
    <property type="entry name" value="NB-ARC"/>
    <property type="match status" value="1"/>
</dbReference>
<dbReference type="AlphaFoldDB" id="A0A6A1VUR1"/>
<evidence type="ECO:0000256" key="1">
    <source>
        <dbReference type="ARBA" id="ARBA00022614"/>
    </source>
</evidence>
<dbReference type="Gene3D" id="3.80.10.10">
    <property type="entry name" value="Ribonuclease Inhibitor"/>
    <property type="match status" value="1"/>
</dbReference>
<gene>
    <name evidence="7" type="ORF">CJ030_MR4G029051</name>
</gene>
<dbReference type="SUPFAM" id="SSF52540">
    <property type="entry name" value="P-loop containing nucleoside triphosphate hydrolases"/>
    <property type="match status" value="1"/>
</dbReference>
<dbReference type="Pfam" id="PF23282">
    <property type="entry name" value="WHD_ROQ1"/>
    <property type="match status" value="1"/>
</dbReference>
<feature type="domain" description="TIR" evidence="6">
    <location>
        <begin position="25"/>
        <end position="191"/>
    </location>
</feature>
<dbReference type="InterPro" id="IPR032675">
    <property type="entry name" value="LRR_dom_sf"/>
</dbReference>
<evidence type="ECO:0000256" key="5">
    <source>
        <dbReference type="SAM" id="Phobius"/>
    </source>
</evidence>
<reference evidence="7 8" key="1">
    <citation type="journal article" date="2019" name="Plant Biotechnol. J.">
        <title>The red bayberry genome and genetic basis of sex determination.</title>
        <authorList>
            <person name="Jia H.M."/>
            <person name="Jia H.J."/>
            <person name="Cai Q.L."/>
            <person name="Wang Y."/>
            <person name="Zhao H.B."/>
            <person name="Yang W.F."/>
            <person name="Wang G.Y."/>
            <person name="Li Y.H."/>
            <person name="Zhan D.L."/>
            <person name="Shen Y.T."/>
            <person name="Niu Q.F."/>
            <person name="Chang L."/>
            <person name="Qiu J."/>
            <person name="Zhao L."/>
            <person name="Xie H.B."/>
            <person name="Fu W.Y."/>
            <person name="Jin J."/>
            <person name="Li X.W."/>
            <person name="Jiao Y."/>
            <person name="Zhou C.C."/>
            <person name="Tu T."/>
            <person name="Chai C.Y."/>
            <person name="Gao J.L."/>
            <person name="Fan L.J."/>
            <person name="van de Weg E."/>
            <person name="Wang J.Y."/>
            <person name="Gao Z.S."/>
        </authorList>
    </citation>
    <scope>NUCLEOTIDE SEQUENCE [LARGE SCALE GENOMIC DNA]</scope>
    <source>
        <tissue evidence="7">Leaves</tissue>
    </source>
</reference>
<feature type="transmembrane region" description="Helical" evidence="5">
    <location>
        <begin position="641"/>
        <end position="660"/>
    </location>
</feature>
<dbReference type="PROSITE" id="PS50104">
    <property type="entry name" value="TIR"/>
    <property type="match status" value="1"/>
</dbReference>
<dbReference type="InterPro" id="IPR044974">
    <property type="entry name" value="Disease_R_plants"/>
</dbReference>
<dbReference type="Gene3D" id="1.10.8.430">
    <property type="entry name" value="Helical domain of apoptotic protease-activating factors"/>
    <property type="match status" value="1"/>
</dbReference>
<evidence type="ECO:0000259" key="6">
    <source>
        <dbReference type="PROSITE" id="PS50104"/>
    </source>
</evidence>